<dbReference type="Pfam" id="PF00703">
    <property type="entry name" value="Glyco_hydro_2"/>
    <property type="match status" value="1"/>
</dbReference>
<dbReference type="InterPro" id="IPR004199">
    <property type="entry name" value="B-gal_small/dom_5"/>
</dbReference>
<dbReference type="Pfam" id="PF02837">
    <property type="entry name" value="Glyco_hydro_2_N"/>
    <property type="match status" value="1"/>
</dbReference>
<dbReference type="InterPro" id="IPR006104">
    <property type="entry name" value="Glyco_hydro_2_N"/>
</dbReference>
<comment type="similarity">
    <text evidence="3">Belongs to the glycosyl hydrolase 2 family.</text>
</comment>
<dbReference type="OrthoDB" id="9801077at2"/>
<dbReference type="InterPro" id="IPR017853">
    <property type="entry name" value="GH"/>
</dbReference>
<dbReference type="Gene3D" id="3.20.20.80">
    <property type="entry name" value="Glycosidases"/>
    <property type="match status" value="1"/>
</dbReference>
<dbReference type="GO" id="GO:0009341">
    <property type="term" value="C:beta-galactosidase complex"/>
    <property type="evidence" value="ECO:0007669"/>
    <property type="project" value="InterPro"/>
</dbReference>
<dbReference type="PANTHER" id="PTHR46323:SF2">
    <property type="entry name" value="BETA-GALACTOSIDASE"/>
    <property type="match status" value="1"/>
</dbReference>
<dbReference type="InterPro" id="IPR023232">
    <property type="entry name" value="Glyco_hydro_2_AS"/>
</dbReference>
<dbReference type="Proteomes" id="UP000233435">
    <property type="component" value="Unassembled WGS sequence"/>
</dbReference>
<dbReference type="PROSITE" id="PS00608">
    <property type="entry name" value="GLYCOSYL_HYDROL_F2_2"/>
    <property type="match status" value="1"/>
</dbReference>
<evidence type="ECO:0000256" key="6">
    <source>
        <dbReference type="ARBA" id="ARBA00022801"/>
    </source>
</evidence>
<evidence type="ECO:0000256" key="1">
    <source>
        <dbReference type="ARBA" id="ARBA00001412"/>
    </source>
</evidence>
<evidence type="ECO:0000259" key="11">
    <source>
        <dbReference type="SMART" id="SM01038"/>
    </source>
</evidence>
<dbReference type="GO" id="GO:0030246">
    <property type="term" value="F:carbohydrate binding"/>
    <property type="evidence" value="ECO:0007669"/>
    <property type="project" value="InterPro"/>
</dbReference>
<evidence type="ECO:0000313" key="12">
    <source>
        <dbReference type="EMBL" id="PKQ44631.1"/>
    </source>
</evidence>
<dbReference type="InterPro" id="IPR032312">
    <property type="entry name" value="LacZ_4"/>
</dbReference>
<dbReference type="InterPro" id="IPR014718">
    <property type="entry name" value="GH-type_carb-bd"/>
</dbReference>
<evidence type="ECO:0000256" key="4">
    <source>
        <dbReference type="ARBA" id="ARBA00011245"/>
    </source>
</evidence>
<comment type="cofactor">
    <cofactor evidence="2">
        <name>Ca(2+)</name>
        <dbReference type="ChEBI" id="CHEBI:29108"/>
    </cofactor>
</comment>
<dbReference type="EC" id="3.2.1.23" evidence="5"/>
<dbReference type="SUPFAM" id="SSF49303">
    <property type="entry name" value="beta-Galactosidase/glucuronidase domain"/>
    <property type="match status" value="2"/>
</dbReference>
<evidence type="ECO:0000256" key="8">
    <source>
        <dbReference type="ARBA" id="ARBA00023295"/>
    </source>
</evidence>
<dbReference type="FunFam" id="3.20.20.80:FF:000121">
    <property type="entry name" value="Beta-galactosidase"/>
    <property type="match status" value="1"/>
</dbReference>
<feature type="domain" description="Beta galactosidase small chain/" evidence="11">
    <location>
        <begin position="767"/>
        <end position="1044"/>
    </location>
</feature>
<dbReference type="Pfam" id="PF16353">
    <property type="entry name" value="LacZ_4"/>
    <property type="match status" value="1"/>
</dbReference>
<keyword evidence="8" id="KW-0326">Glycosidase</keyword>
<reference evidence="12 13" key="1">
    <citation type="submission" date="2017-12" db="EMBL/GenBank/DDBJ databases">
        <title>Confluentibacter flavum sp. nov., isolated from the saline lake.</title>
        <authorList>
            <person name="Yu L."/>
        </authorList>
    </citation>
    <scope>NUCLEOTIDE SEQUENCE [LARGE SCALE GENOMIC DNA]</scope>
    <source>
        <strain evidence="12 13">3B</strain>
    </source>
</reference>
<sequence length="1048" mass="121694">MKIKHTILLLFITNSLHIVAQESSPFWQDETINEDNRMPMHASYFVYENEALAENGDWKKSENYYNLDGIWKFKYVESPNDLPKGFEKTEYNDNAWNDFKIPANWDVNGYGYPVYTNTTYDFDYLININPPLVPIAYNPVGIYRKTITINKNWKGKDVFLHVGAAKSNLTVWVNGAYVGYGEDGKLPQKFKLNEFLKEGENNIVLKVMKWSDGSYLECQDFWRMSGITRDTYLYARNKSHVIDFEIVPDLDALYLDGSLKISTTFSEFKKKDGYILEVQLKDETKLIATKSVELNESTKNISLNFDVINPKKWSAEIPNLYQVNFILKNKKEEVVEVIPQNIGFRKVEIKGGQLLVNGQPIYIKGVNRHETDPVTGQTISKERMEQDIKVLKEFNINAVRMSHYPNDPYFYELCDTYGIYLVDEANLESHGMGYDITKTLGNKPNWEQAHLQRIQRMVERDKNHPSIIIWSMGNEAGNGYNFYRSYLWLKNRDSSRPIQYERATVGGWEGKNIKFDWDSDIINPMYSSPKGMQDYIEANPNPSRPFIQCEYAHAMGNSMGNFKDYWDIIRAHKNFQGGFIWDMVDQSVYKTKEDGTVIFAYGGDFGPKGIPSDNNFLNNGVFNPERQPNPHAFEVKNVQQNILTSWDNKEAMTIKVFNEFFFKYLVNVRLNWTLVLDGVDDVSGTIDNLEIGPQKEEIVLLPINLKTKQFKEAFVNISYTLKEDEPFLSKGFEIAKEQLYLKGNWKNNVQLGSGTKMIVKNEDNALIFKSDDVEITFNKKTGYITDYKFNNEPVLKKGYQLQPNFWRAPTDNDMGANLQIKLRDWKEAMDNPNLVDWTYSTTKDDGIKVKAIYNLPQVFSKLTLNYEINSQGELVIQQLIDIDENKETPALPRFGIKMILPKEFNALSYYGRGPYENYIDRNYSAKVGLYNQTVSEQYYPYIRPQETGNKTDNRWMELSNSSIKIYVESDDFFSFTALHYLAEDLDDGLEKDQRHANEIKERDLTSLNIDCKQMGLGSINSWGKWPMEKYLLKAKTYQYKFKITPSLK</sequence>
<evidence type="ECO:0000256" key="10">
    <source>
        <dbReference type="SAM" id="SignalP"/>
    </source>
</evidence>
<comment type="caution">
    <text evidence="12">The sequence shown here is derived from an EMBL/GenBank/DDBJ whole genome shotgun (WGS) entry which is preliminary data.</text>
</comment>
<dbReference type="SUPFAM" id="SSF74650">
    <property type="entry name" value="Galactose mutarotase-like"/>
    <property type="match status" value="1"/>
</dbReference>
<dbReference type="InterPro" id="IPR006103">
    <property type="entry name" value="Glyco_hydro_2_cat"/>
</dbReference>
<protein>
    <recommendedName>
        <fullName evidence="5">beta-galactosidase</fullName>
        <ecNumber evidence="5">3.2.1.23</ecNumber>
    </recommendedName>
    <alternativeName>
        <fullName evidence="9">Lactase</fullName>
    </alternativeName>
</protein>
<dbReference type="InterPro" id="IPR013783">
    <property type="entry name" value="Ig-like_fold"/>
</dbReference>
<evidence type="ECO:0000256" key="9">
    <source>
        <dbReference type="ARBA" id="ARBA00032230"/>
    </source>
</evidence>
<evidence type="ECO:0000256" key="2">
    <source>
        <dbReference type="ARBA" id="ARBA00001913"/>
    </source>
</evidence>
<dbReference type="SUPFAM" id="SSF51445">
    <property type="entry name" value="(Trans)glycosidases"/>
    <property type="match status" value="1"/>
</dbReference>
<dbReference type="InterPro" id="IPR006102">
    <property type="entry name" value="Ig-like_GH2"/>
</dbReference>
<dbReference type="Gene3D" id="2.60.40.10">
    <property type="entry name" value="Immunoglobulins"/>
    <property type="match status" value="2"/>
</dbReference>
<dbReference type="InterPro" id="IPR006101">
    <property type="entry name" value="Glyco_hydro_2"/>
</dbReference>
<dbReference type="RefSeq" id="WP_106660154.1">
    <property type="nucleotide sequence ID" value="NZ_PJEO01000044.1"/>
</dbReference>
<feature type="chain" id="PRO_5014962814" description="beta-galactosidase" evidence="10">
    <location>
        <begin position="21"/>
        <end position="1048"/>
    </location>
</feature>
<dbReference type="InterPro" id="IPR050347">
    <property type="entry name" value="Bact_Beta-galactosidase"/>
</dbReference>
<dbReference type="PRINTS" id="PR00132">
    <property type="entry name" value="GLHYDRLASE2"/>
</dbReference>
<dbReference type="Pfam" id="PF02836">
    <property type="entry name" value="Glyco_hydro_2_C"/>
    <property type="match status" value="1"/>
</dbReference>
<dbReference type="Gene3D" id="2.60.120.260">
    <property type="entry name" value="Galactose-binding domain-like"/>
    <property type="match status" value="1"/>
</dbReference>
<dbReference type="PANTHER" id="PTHR46323">
    <property type="entry name" value="BETA-GALACTOSIDASE"/>
    <property type="match status" value="1"/>
</dbReference>
<feature type="signal peptide" evidence="10">
    <location>
        <begin position="1"/>
        <end position="20"/>
    </location>
</feature>
<dbReference type="GO" id="GO:0004565">
    <property type="term" value="F:beta-galactosidase activity"/>
    <property type="evidence" value="ECO:0007669"/>
    <property type="project" value="UniProtKB-EC"/>
</dbReference>
<accession>A0A2N3HI54</accession>
<dbReference type="Pfam" id="PF02929">
    <property type="entry name" value="Bgal_small_N"/>
    <property type="match status" value="1"/>
</dbReference>
<name>A0A2N3HI54_9FLAO</name>
<dbReference type="SMART" id="SM01038">
    <property type="entry name" value="Bgal_small_N"/>
    <property type="match status" value="1"/>
</dbReference>
<evidence type="ECO:0000256" key="3">
    <source>
        <dbReference type="ARBA" id="ARBA00007401"/>
    </source>
</evidence>
<dbReference type="GO" id="GO:0005990">
    <property type="term" value="P:lactose catabolic process"/>
    <property type="evidence" value="ECO:0007669"/>
    <property type="project" value="TreeGrafter"/>
</dbReference>
<proteinExistence type="inferred from homology"/>
<comment type="catalytic activity">
    <reaction evidence="1">
        <text>Hydrolysis of terminal non-reducing beta-D-galactose residues in beta-D-galactosides.</text>
        <dbReference type="EC" id="3.2.1.23"/>
    </reaction>
</comment>
<evidence type="ECO:0000313" key="13">
    <source>
        <dbReference type="Proteomes" id="UP000233435"/>
    </source>
</evidence>
<keyword evidence="13" id="KW-1185">Reference proteome</keyword>
<evidence type="ECO:0000256" key="5">
    <source>
        <dbReference type="ARBA" id="ARBA00012756"/>
    </source>
</evidence>
<keyword evidence="10" id="KW-0732">Signal</keyword>
<dbReference type="AlphaFoldDB" id="A0A2N3HI54"/>
<gene>
    <name evidence="12" type="ORF">CSW08_12145</name>
</gene>
<dbReference type="InterPro" id="IPR008979">
    <property type="entry name" value="Galactose-bd-like_sf"/>
</dbReference>
<keyword evidence="7" id="KW-0106">Calcium</keyword>
<dbReference type="Gene3D" id="2.70.98.10">
    <property type="match status" value="1"/>
</dbReference>
<keyword evidence="6" id="KW-0378">Hydrolase</keyword>
<dbReference type="SUPFAM" id="SSF49785">
    <property type="entry name" value="Galactose-binding domain-like"/>
    <property type="match status" value="1"/>
</dbReference>
<dbReference type="InterPro" id="IPR011013">
    <property type="entry name" value="Gal_mutarotase_sf_dom"/>
</dbReference>
<dbReference type="InterPro" id="IPR036156">
    <property type="entry name" value="Beta-gal/glucu_dom_sf"/>
</dbReference>
<dbReference type="EMBL" id="PJEO01000044">
    <property type="protein sequence ID" value="PKQ44631.1"/>
    <property type="molecule type" value="Genomic_DNA"/>
</dbReference>
<evidence type="ECO:0000256" key="7">
    <source>
        <dbReference type="ARBA" id="ARBA00022837"/>
    </source>
</evidence>
<organism evidence="12 13">
    <name type="scientific">Confluentibacter flavum</name>
    <dbReference type="NCBI Taxonomy" id="1909700"/>
    <lineage>
        <taxon>Bacteria</taxon>
        <taxon>Pseudomonadati</taxon>
        <taxon>Bacteroidota</taxon>
        <taxon>Flavobacteriia</taxon>
        <taxon>Flavobacteriales</taxon>
        <taxon>Flavobacteriaceae</taxon>
        <taxon>Confluentibacter</taxon>
    </lineage>
</organism>
<comment type="subunit">
    <text evidence="4">Monomer.</text>
</comment>